<dbReference type="PANTHER" id="PTHR13278">
    <property type="entry name" value="ZINC FINGER PROTEIN 830"/>
    <property type="match status" value="1"/>
</dbReference>
<keyword evidence="3" id="KW-0863">Zinc-finger</keyword>
<dbReference type="GO" id="GO:0008270">
    <property type="term" value="F:zinc ion binding"/>
    <property type="evidence" value="ECO:0007669"/>
    <property type="project" value="UniProtKB-KW"/>
</dbReference>
<keyword evidence="2" id="KW-0479">Metal-binding</keyword>
<feature type="region of interest" description="Disordered" evidence="6">
    <location>
        <begin position="196"/>
        <end position="237"/>
    </location>
</feature>
<keyword evidence="5" id="KW-0539">Nucleus</keyword>
<dbReference type="PANTHER" id="PTHR13278:SF0">
    <property type="entry name" value="ZINC FINGER PROTEIN 830"/>
    <property type="match status" value="1"/>
</dbReference>
<feature type="compositionally biased region" description="Low complexity" evidence="6">
    <location>
        <begin position="114"/>
        <end position="132"/>
    </location>
</feature>
<dbReference type="Proteomes" id="UP001187682">
    <property type="component" value="Unassembled WGS sequence"/>
</dbReference>
<evidence type="ECO:0000256" key="6">
    <source>
        <dbReference type="SAM" id="MobiDB-lite"/>
    </source>
</evidence>
<feature type="region of interest" description="Disordered" evidence="6">
    <location>
        <begin position="56"/>
        <end position="183"/>
    </location>
</feature>
<dbReference type="AlphaFoldDB" id="A0AAE8SXF4"/>
<evidence type="ECO:0000256" key="4">
    <source>
        <dbReference type="ARBA" id="ARBA00022833"/>
    </source>
</evidence>
<keyword evidence="4" id="KW-0862">Zinc</keyword>
<evidence type="ECO:0000313" key="8">
    <source>
        <dbReference type="Proteomes" id="UP001187682"/>
    </source>
</evidence>
<feature type="compositionally biased region" description="Low complexity" evidence="6">
    <location>
        <begin position="152"/>
        <end position="170"/>
    </location>
</feature>
<dbReference type="GO" id="GO:0005681">
    <property type="term" value="C:spliceosomal complex"/>
    <property type="evidence" value="ECO:0007669"/>
    <property type="project" value="InterPro"/>
</dbReference>
<protein>
    <recommendedName>
        <fullName evidence="9">Coiled-coil domain-containing protein 16</fullName>
    </recommendedName>
</protein>
<evidence type="ECO:0008006" key="9">
    <source>
        <dbReference type="Google" id="ProtNLM"/>
    </source>
</evidence>
<evidence type="ECO:0000313" key="7">
    <source>
        <dbReference type="EMBL" id="SPO04738.1"/>
    </source>
</evidence>
<keyword evidence="8" id="KW-1185">Reference proteome</keyword>
<evidence type="ECO:0000256" key="2">
    <source>
        <dbReference type="ARBA" id="ARBA00022723"/>
    </source>
</evidence>
<evidence type="ECO:0000256" key="5">
    <source>
        <dbReference type="ARBA" id="ARBA00023242"/>
    </source>
</evidence>
<sequence>MADVRSLLRQQQASRRITHTHALYSDTGKLSCSLCREPVKTEALWDAHLRSPSHRSALQALSAAREQARAREGATSSKRKLEEDAEDEEDDEDARRKRTRTEVVATSTPVLTPAASSASEGGSRGRAGSRASNTPSQGVDVNIPSRPATPMATGRTGSASSSAGRPADAAADGEKAQQVDEAEWAAFEAEVAAVTEPYAEDAIIERPAMPAGETEEDREAGLLRGLGDVEVEGEQEDAERAMVEEFDEMKELEARARKLKERREVLRARASRADLNAGTERADRSAKGADKENAVAEDDEDEDGDEGDEDDYAWGGLRYAGRT</sequence>
<gene>
    <name evidence="7" type="ORF">DNG_07423</name>
</gene>
<evidence type="ECO:0000256" key="3">
    <source>
        <dbReference type="ARBA" id="ARBA00022771"/>
    </source>
</evidence>
<evidence type="ECO:0000256" key="1">
    <source>
        <dbReference type="ARBA" id="ARBA00004123"/>
    </source>
</evidence>
<dbReference type="GO" id="GO:0033260">
    <property type="term" value="P:nuclear DNA replication"/>
    <property type="evidence" value="ECO:0007669"/>
    <property type="project" value="TreeGrafter"/>
</dbReference>
<comment type="caution">
    <text evidence="7">The sequence shown here is derived from an EMBL/GenBank/DDBJ whole genome shotgun (WGS) entry which is preliminary data.</text>
</comment>
<dbReference type="EMBL" id="ONZQ02000011">
    <property type="protein sequence ID" value="SPO04738.1"/>
    <property type="molecule type" value="Genomic_DNA"/>
</dbReference>
<dbReference type="GO" id="GO:0044773">
    <property type="term" value="P:mitotic DNA damage checkpoint signaling"/>
    <property type="evidence" value="ECO:0007669"/>
    <property type="project" value="TreeGrafter"/>
</dbReference>
<dbReference type="InterPro" id="IPR040050">
    <property type="entry name" value="ZNF830-like"/>
</dbReference>
<feature type="compositionally biased region" description="Low complexity" evidence="6">
    <location>
        <begin position="56"/>
        <end position="65"/>
    </location>
</feature>
<feature type="compositionally biased region" description="Basic and acidic residues" evidence="6">
    <location>
        <begin position="280"/>
        <end position="294"/>
    </location>
</feature>
<dbReference type="GO" id="GO:0033314">
    <property type="term" value="P:mitotic DNA replication checkpoint signaling"/>
    <property type="evidence" value="ECO:0007669"/>
    <property type="project" value="TreeGrafter"/>
</dbReference>
<name>A0AAE8SXF4_9PEZI</name>
<feature type="region of interest" description="Disordered" evidence="6">
    <location>
        <begin position="269"/>
        <end position="323"/>
    </location>
</feature>
<reference evidence="7" key="1">
    <citation type="submission" date="2018-03" db="EMBL/GenBank/DDBJ databases">
        <authorList>
            <person name="Guldener U."/>
        </authorList>
    </citation>
    <scope>NUCLEOTIDE SEQUENCE</scope>
</reference>
<feature type="compositionally biased region" description="Acidic residues" evidence="6">
    <location>
        <begin position="295"/>
        <end position="312"/>
    </location>
</feature>
<accession>A0AAE8SXF4</accession>
<comment type="subcellular location">
    <subcellularLocation>
        <location evidence="1">Nucleus</location>
    </subcellularLocation>
</comment>
<organism evidence="7 8">
    <name type="scientific">Cephalotrichum gorgonifer</name>
    <dbReference type="NCBI Taxonomy" id="2041049"/>
    <lineage>
        <taxon>Eukaryota</taxon>
        <taxon>Fungi</taxon>
        <taxon>Dikarya</taxon>
        <taxon>Ascomycota</taxon>
        <taxon>Pezizomycotina</taxon>
        <taxon>Sordariomycetes</taxon>
        <taxon>Hypocreomycetidae</taxon>
        <taxon>Microascales</taxon>
        <taxon>Microascaceae</taxon>
        <taxon>Cephalotrichum</taxon>
    </lineage>
</organism>
<proteinExistence type="predicted"/>
<feature type="compositionally biased region" description="Acidic residues" evidence="6">
    <location>
        <begin position="83"/>
        <end position="92"/>
    </location>
</feature>
<dbReference type="GO" id="GO:0003676">
    <property type="term" value="F:nucleic acid binding"/>
    <property type="evidence" value="ECO:0007669"/>
    <property type="project" value="InterPro"/>
</dbReference>